<gene>
    <name evidence="1" type="ORF">CLUMA_CG000384</name>
</gene>
<evidence type="ECO:0000313" key="2">
    <source>
        <dbReference type="Proteomes" id="UP000183832"/>
    </source>
</evidence>
<sequence>MKWDGSILLSLFSAQEKTKTKSENTIENMKCDSVISTKILETFTLSWSWESRYERKYRQEEDFHTCLRFFTDFEARAIQLDFLNRK</sequence>
<protein>
    <submittedName>
        <fullName evidence="1">CLUMA_CG000384, isoform A</fullName>
    </submittedName>
</protein>
<accession>A0A1J1HJ31</accession>
<organism evidence="1 2">
    <name type="scientific">Clunio marinus</name>
    <dbReference type="NCBI Taxonomy" id="568069"/>
    <lineage>
        <taxon>Eukaryota</taxon>
        <taxon>Metazoa</taxon>
        <taxon>Ecdysozoa</taxon>
        <taxon>Arthropoda</taxon>
        <taxon>Hexapoda</taxon>
        <taxon>Insecta</taxon>
        <taxon>Pterygota</taxon>
        <taxon>Neoptera</taxon>
        <taxon>Endopterygota</taxon>
        <taxon>Diptera</taxon>
        <taxon>Nematocera</taxon>
        <taxon>Chironomoidea</taxon>
        <taxon>Chironomidae</taxon>
        <taxon>Clunio</taxon>
    </lineage>
</organism>
<dbReference type="Proteomes" id="UP000183832">
    <property type="component" value="Unassembled WGS sequence"/>
</dbReference>
<evidence type="ECO:0000313" key="1">
    <source>
        <dbReference type="EMBL" id="CRK86470.1"/>
    </source>
</evidence>
<keyword evidence="2" id="KW-1185">Reference proteome</keyword>
<reference evidence="1" key="1">
    <citation type="submission" date="2015-04" db="EMBL/GenBank/DDBJ databases">
        <authorList>
            <person name="Syromyatnikov M.Y."/>
            <person name="Popov V.N."/>
        </authorList>
    </citation>
    <scope>NUCLEOTIDE SEQUENCE [LARGE SCALE GENOMIC DNA]</scope>
</reference>
<dbReference type="AlphaFoldDB" id="A0A1J1HJ31"/>
<dbReference type="EMBL" id="CVRI01000001">
    <property type="protein sequence ID" value="CRK86470.1"/>
    <property type="molecule type" value="Genomic_DNA"/>
</dbReference>
<proteinExistence type="predicted"/>
<name>A0A1J1HJ31_9DIPT</name>